<dbReference type="EMBL" id="BJXK01000022">
    <property type="protein sequence ID" value="GEM81402.1"/>
    <property type="molecule type" value="Genomic_DNA"/>
</dbReference>
<dbReference type="AlphaFoldDB" id="A0A511QXY4"/>
<evidence type="ECO:0000313" key="3">
    <source>
        <dbReference type="Proteomes" id="UP000321113"/>
    </source>
</evidence>
<sequence length="133" mass="15190">MRLILKIMEPEKTTMKIIRIVLGKIILLLNFIFTPRGVKRSEEAQQLANAKANDLTLYQFDACPFCVKVRREMKRQSVNVALKDAKGDEVAREELLAGGGRVKVPCLKITQQGTETWMYESKDIVAYLQKEFA</sequence>
<dbReference type="SUPFAM" id="SSF52833">
    <property type="entry name" value="Thioredoxin-like"/>
    <property type="match status" value="1"/>
</dbReference>
<dbReference type="Pfam" id="PF00462">
    <property type="entry name" value="Glutaredoxin"/>
    <property type="match status" value="1"/>
</dbReference>
<gene>
    <name evidence="2" type="ORF">VSU01S_36470</name>
</gene>
<organism evidence="2 3">
    <name type="scientific">Vibrio superstes NBRC 103154</name>
    <dbReference type="NCBI Taxonomy" id="1219062"/>
    <lineage>
        <taxon>Bacteria</taxon>
        <taxon>Pseudomonadati</taxon>
        <taxon>Pseudomonadota</taxon>
        <taxon>Gammaproteobacteria</taxon>
        <taxon>Vibrionales</taxon>
        <taxon>Vibrionaceae</taxon>
        <taxon>Vibrio</taxon>
    </lineage>
</organism>
<feature type="domain" description="Glutaredoxin" evidence="1">
    <location>
        <begin position="56"/>
        <end position="110"/>
    </location>
</feature>
<reference evidence="2 3" key="1">
    <citation type="submission" date="2019-07" db="EMBL/GenBank/DDBJ databases">
        <title>Whole genome shotgun sequence of Vibrio superstes NBRC 103154.</title>
        <authorList>
            <person name="Hosoyama A."/>
            <person name="Uohara A."/>
            <person name="Ohji S."/>
            <person name="Ichikawa N."/>
        </authorList>
    </citation>
    <scope>NUCLEOTIDE SEQUENCE [LARGE SCALE GENOMIC DNA]</scope>
    <source>
        <strain evidence="2 3">NBRC 103154</strain>
    </source>
</reference>
<proteinExistence type="predicted"/>
<comment type="caution">
    <text evidence="2">The sequence shown here is derived from an EMBL/GenBank/DDBJ whole genome shotgun (WGS) entry which is preliminary data.</text>
</comment>
<dbReference type="Gene3D" id="3.40.30.10">
    <property type="entry name" value="Glutaredoxin"/>
    <property type="match status" value="1"/>
</dbReference>
<dbReference type="Proteomes" id="UP000321113">
    <property type="component" value="Unassembled WGS sequence"/>
</dbReference>
<dbReference type="InterPro" id="IPR002109">
    <property type="entry name" value="Glutaredoxin"/>
</dbReference>
<accession>A0A511QXY4</accession>
<name>A0A511QXY4_9VIBR</name>
<protein>
    <submittedName>
        <fullName evidence="2">Glutaredoxin</fullName>
    </submittedName>
</protein>
<evidence type="ECO:0000259" key="1">
    <source>
        <dbReference type="Pfam" id="PF00462"/>
    </source>
</evidence>
<dbReference type="InterPro" id="IPR036249">
    <property type="entry name" value="Thioredoxin-like_sf"/>
</dbReference>
<keyword evidence="3" id="KW-1185">Reference proteome</keyword>
<dbReference type="PROSITE" id="PS51354">
    <property type="entry name" value="GLUTAREDOXIN_2"/>
    <property type="match status" value="1"/>
</dbReference>
<evidence type="ECO:0000313" key="2">
    <source>
        <dbReference type="EMBL" id="GEM81402.1"/>
    </source>
</evidence>